<evidence type="ECO:0000313" key="11">
    <source>
        <dbReference type="EMBL" id="QVL31890.1"/>
    </source>
</evidence>
<name>A0A8E6B494_9BACT</name>
<dbReference type="Pfam" id="PF00483">
    <property type="entry name" value="NTP_transferase"/>
    <property type="match status" value="1"/>
</dbReference>
<keyword evidence="12" id="KW-1185">Reference proteome</keyword>
<dbReference type="GO" id="GO:0003983">
    <property type="term" value="F:UTP:glucose-1-phosphate uridylyltransferase activity"/>
    <property type="evidence" value="ECO:0007669"/>
    <property type="project" value="UniProtKB-EC"/>
</dbReference>
<dbReference type="EC" id="2.7.7.9" evidence="2"/>
<dbReference type="Proteomes" id="UP000676194">
    <property type="component" value="Chromosome"/>
</dbReference>
<evidence type="ECO:0000256" key="8">
    <source>
        <dbReference type="ARBA" id="ARBA00032341"/>
    </source>
</evidence>
<evidence type="ECO:0000256" key="1">
    <source>
        <dbReference type="ARBA" id="ARBA00006890"/>
    </source>
</evidence>
<evidence type="ECO:0000313" key="12">
    <source>
        <dbReference type="Proteomes" id="UP000676194"/>
    </source>
</evidence>
<dbReference type="InterPro" id="IPR005771">
    <property type="entry name" value="GalU_uridylyltTrfase_bac/arc"/>
</dbReference>
<evidence type="ECO:0000256" key="5">
    <source>
        <dbReference type="ARBA" id="ARBA00022695"/>
    </source>
</evidence>
<reference evidence="11" key="1">
    <citation type="submission" date="2021-05" db="EMBL/GenBank/DDBJ databases">
        <title>Complete genome sequence of the cellulolytic planctomycete Telmatocola sphagniphila SP2T and characterization of the first cellulase from planctomycetes.</title>
        <authorList>
            <person name="Rakitin A.L."/>
            <person name="Beletsky A.V."/>
            <person name="Naumoff D.G."/>
            <person name="Kulichevskaya I.S."/>
            <person name="Mardanov A.V."/>
            <person name="Ravin N.V."/>
            <person name="Dedysh S.N."/>
        </authorList>
    </citation>
    <scope>NUCLEOTIDE SEQUENCE</scope>
    <source>
        <strain evidence="11">SP2T</strain>
    </source>
</reference>
<evidence type="ECO:0000256" key="6">
    <source>
        <dbReference type="ARBA" id="ARBA00031455"/>
    </source>
</evidence>
<dbReference type="InterPro" id="IPR005835">
    <property type="entry name" value="NTP_transferase_dom"/>
</dbReference>
<dbReference type="AlphaFoldDB" id="A0A8E6B494"/>
<protein>
    <recommendedName>
        <fullName evidence="3">UTP--glucose-1-phosphate uridylyltransferase</fullName>
        <ecNumber evidence="2">2.7.7.9</ecNumber>
    </recommendedName>
    <alternativeName>
        <fullName evidence="6">Alpha-D-glucosyl-1-phosphate uridylyltransferase</fullName>
    </alternativeName>
    <alternativeName>
        <fullName evidence="7">UDP-glucose pyrophosphorylase</fullName>
    </alternativeName>
    <alternativeName>
        <fullName evidence="8">Uridine diphosphoglucose pyrophosphorylase</fullName>
    </alternativeName>
</protein>
<dbReference type="KEGG" id="tsph:KIH39_24135"/>
<organism evidence="11 12">
    <name type="scientific">Telmatocola sphagniphila</name>
    <dbReference type="NCBI Taxonomy" id="1123043"/>
    <lineage>
        <taxon>Bacteria</taxon>
        <taxon>Pseudomonadati</taxon>
        <taxon>Planctomycetota</taxon>
        <taxon>Planctomycetia</taxon>
        <taxon>Gemmatales</taxon>
        <taxon>Gemmataceae</taxon>
    </lineage>
</organism>
<dbReference type="PANTHER" id="PTHR43197">
    <property type="entry name" value="UTP--GLUCOSE-1-PHOSPHATE URIDYLYLTRANSFERASE"/>
    <property type="match status" value="1"/>
</dbReference>
<evidence type="ECO:0000256" key="3">
    <source>
        <dbReference type="ARBA" id="ARBA00019048"/>
    </source>
</evidence>
<accession>A0A8E6B494</accession>
<gene>
    <name evidence="11" type="ORF">KIH39_24135</name>
</gene>
<dbReference type="EMBL" id="CP074694">
    <property type="protein sequence ID" value="QVL31890.1"/>
    <property type="molecule type" value="Genomic_DNA"/>
</dbReference>
<feature type="domain" description="Nucleotidyl transferase" evidence="10">
    <location>
        <begin position="5"/>
        <end position="240"/>
    </location>
</feature>
<comment type="similarity">
    <text evidence="1">Belongs to the UDPGP type 2 family.</text>
</comment>
<proteinExistence type="inferred from homology"/>
<evidence type="ECO:0000256" key="4">
    <source>
        <dbReference type="ARBA" id="ARBA00022679"/>
    </source>
</evidence>
<evidence type="ECO:0000256" key="9">
    <source>
        <dbReference type="ARBA" id="ARBA00048128"/>
    </source>
</evidence>
<keyword evidence="5 11" id="KW-0548">Nucleotidyltransferase</keyword>
<dbReference type="RefSeq" id="WP_213496310.1">
    <property type="nucleotide sequence ID" value="NZ_CP074694.1"/>
</dbReference>
<comment type="catalytic activity">
    <reaction evidence="9">
        <text>alpha-D-glucose 1-phosphate + UTP + H(+) = UDP-alpha-D-glucose + diphosphate</text>
        <dbReference type="Rhea" id="RHEA:19889"/>
        <dbReference type="ChEBI" id="CHEBI:15378"/>
        <dbReference type="ChEBI" id="CHEBI:33019"/>
        <dbReference type="ChEBI" id="CHEBI:46398"/>
        <dbReference type="ChEBI" id="CHEBI:58601"/>
        <dbReference type="ChEBI" id="CHEBI:58885"/>
        <dbReference type="EC" id="2.7.7.9"/>
    </reaction>
</comment>
<sequence>MNIRKAVITAAGRSQRTIPLQTLVDRDGVEKKALEIIVEEAIRCDIEEVCVIVAPGDQTAYLEAAGPYGPQLHFVEQVEPRGYAHALFQAKKFTDNQPFLHLVGDHVYTSQGKLRSAQQLVEVAKREACSVSAVQPTRENMLPFYGTVAARRVPGLNDLYEIENVLEKPTPSEAEQSLLVPGLRAGYYLCLFGMHVLTPVVMQLLEKKLTDLPPGQTPSLSPILAELVEQERFLAMEMKGRRYNLGVKYGLLNAQLALALEGADRENVLTQLVELLAQRGG</sequence>
<dbReference type="InterPro" id="IPR029044">
    <property type="entry name" value="Nucleotide-diphossugar_trans"/>
</dbReference>
<keyword evidence="4" id="KW-0808">Transferase</keyword>
<dbReference type="GO" id="GO:0006011">
    <property type="term" value="P:UDP-alpha-D-glucose metabolic process"/>
    <property type="evidence" value="ECO:0007669"/>
    <property type="project" value="InterPro"/>
</dbReference>
<dbReference type="PANTHER" id="PTHR43197:SF1">
    <property type="entry name" value="UTP--GLUCOSE-1-PHOSPHATE URIDYLYLTRANSFERASE"/>
    <property type="match status" value="1"/>
</dbReference>
<evidence type="ECO:0000259" key="10">
    <source>
        <dbReference type="Pfam" id="PF00483"/>
    </source>
</evidence>
<dbReference type="SUPFAM" id="SSF53448">
    <property type="entry name" value="Nucleotide-diphospho-sugar transferases"/>
    <property type="match status" value="1"/>
</dbReference>
<evidence type="ECO:0000256" key="2">
    <source>
        <dbReference type="ARBA" id="ARBA00012415"/>
    </source>
</evidence>
<evidence type="ECO:0000256" key="7">
    <source>
        <dbReference type="ARBA" id="ARBA00031959"/>
    </source>
</evidence>
<dbReference type="Gene3D" id="3.90.550.10">
    <property type="entry name" value="Spore Coat Polysaccharide Biosynthesis Protein SpsA, Chain A"/>
    <property type="match status" value="1"/>
</dbReference>